<reference evidence="1 2" key="1">
    <citation type="submission" date="2015-11" db="EMBL/GenBank/DDBJ databases">
        <title>Genomic analysis of 38 Legionella species identifies large and diverse effector repertoires.</title>
        <authorList>
            <person name="Burstein D."/>
            <person name="Amaro F."/>
            <person name="Zusman T."/>
            <person name="Lifshitz Z."/>
            <person name="Cohen O."/>
            <person name="Gilbert J.A."/>
            <person name="Pupko T."/>
            <person name="Shuman H.A."/>
            <person name="Segal G."/>
        </authorList>
    </citation>
    <scope>NUCLEOTIDE SEQUENCE [LARGE SCALE GENOMIC DNA]</scope>
    <source>
        <strain evidence="1 2">SC-63-C7</strain>
    </source>
</reference>
<comment type="caution">
    <text evidence="1">The sequence shown here is derived from an EMBL/GenBank/DDBJ whole genome shotgun (WGS) entry which is preliminary data.</text>
</comment>
<keyword evidence="2" id="KW-1185">Reference proteome</keyword>
<proteinExistence type="predicted"/>
<protein>
    <submittedName>
        <fullName evidence="1">Uncharacterized protein</fullName>
    </submittedName>
</protein>
<sequence length="77" mass="8798">MLNFYAKTVANNIDLRASGNANEPLLTEKIGRKLAQQYGFEYVEISTNKKNECEMLITKAEQLHHLEINNAARNQTM</sequence>
<evidence type="ECO:0000313" key="1">
    <source>
        <dbReference type="EMBL" id="KTD53840.1"/>
    </source>
</evidence>
<dbReference type="AlphaFoldDB" id="A0A0W0YAI8"/>
<evidence type="ECO:0000313" key="2">
    <source>
        <dbReference type="Proteomes" id="UP000054703"/>
    </source>
</evidence>
<organism evidence="1 2">
    <name type="scientific">Legionella santicrucis</name>
    <dbReference type="NCBI Taxonomy" id="45074"/>
    <lineage>
        <taxon>Bacteria</taxon>
        <taxon>Pseudomonadati</taxon>
        <taxon>Pseudomonadota</taxon>
        <taxon>Gammaproteobacteria</taxon>
        <taxon>Legionellales</taxon>
        <taxon>Legionellaceae</taxon>
        <taxon>Legionella</taxon>
    </lineage>
</organism>
<gene>
    <name evidence="1" type="ORF">Lsan_3504</name>
</gene>
<dbReference type="EMBL" id="LNYU01000090">
    <property type="protein sequence ID" value="KTD53840.1"/>
    <property type="molecule type" value="Genomic_DNA"/>
</dbReference>
<dbReference type="Proteomes" id="UP000054703">
    <property type="component" value="Unassembled WGS sequence"/>
</dbReference>
<name>A0A0W0YAI8_9GAMM</name>
<dbReference type="RefSeq" id="WP_058515426.1">
    <property type="nucleotide sequence ID" value="NZ_CAAAIH010000036.1"/>
</dbReference>
<dbReference type="PATRIC" id="fig|45074.5.peg.3773"/>
<dbReference type="STRING" id="45074.Lsan_3504"/>
<accession>A0A0W0YAI8</accession>